<keyword evidence="5 6" id="KW-0472">Membrane</keyword>
<evidence type="ECO:0000256" key="5">
    <source>
        <dbReference type="ARBA" id="ARBA00023136"/>
    </source>
</evidence>
<feature type="transmembrane region" description="Helical" evidence="6">
    <location>
        <begin position="173"/>
        <end position="191"/>
    </location>
</feature>
<gene>
    <name evidence="7" type="ORF">DYY88_03935</name>
</gene>
<name>A0A4Q7EGI1_9CYAN</name>
<feature type="transmembrane region" description="Helical" evidence="6">
    <location>
        <begin position="212"/>
        <end position="233"/>
    </location>
</feature>
<dbReference type="InterPro" id="IPR036458">
    <property type="entry name" value="Na:dicarbo_symporter_sf"/>
</dbReference>
<dbReference type="PANTHER" id="PTHR42865:SF10">
    <property type="entry name" value="SODIUM:DICARBOXYLATE SYMPORTER FAMILY PROTEIN"/>
    <property type="match status" value="1"/>
</dbReference>
<organism evidence="7 8">
    <name type="scientific">Leptolyngbya iicbica LK</name>
    <dbReference type="NCBI Taxonomy" id="2294035"/>
    <lineage>
        <taxon>Bacteria</taxon>
        <taxon>Bacillati</taxon>
        <taxon>Cyanobacteriota</taxon>
        <taxon>Cyanophyceae</taxon>
        <taxon>Leptolyngbyales</taxon>
        <taxon>Leptolyngbyaceae</taxon>
        <taxon>Leptolyngbya group</taxon>
        <taxon>Leptolyngbya</taxon>
        <taxon>Leptolyngbya iicbica</taxon>
    </lineage>
</organism>
<comment type="caution">
    <text evidence="7">The sequence shown here is derived from an EMBL/GenBank/DDBJ whole genome shotgun (WGS) entry which is preliminary data.</text>
</comment>
<evidence type="ECO:0000256" key="2">
    <source>
        <dbReference type="ARBA" id="ARBA00022448"/>
    </source>
</evidence>
<dbReference type="PRINTS" id="PR00173">
    <property type="entry name" value="EDTRNSPORT"/>
</dbReference>
<keyword evidence="3 6" id="KW-0812">Transmembrane</keyword>
<comment type="subcellular location">
    <subcellularLocation>
        <location evidence="1">Membrane</location>
        <topology evidence="1">Multi-pass membrane protein</topology>
    </subcellularLocation>
</comment>
<evidence type="ECO:0000313" key="7">
    <source>
        <dbReference type="EMBL" id="RZM82403.1"/>
    </source>
</evidence>
<feature type="transmembrane region" description="Helical" evidence="6">
    <location>
        <begin position="239"/>
        <end position="265"/>
    </location>
</feature>
<feature type="transmembrane region" description="Helical" evidence="6">
    <location>
        <begin position="354"/>
        <end position="383"/>
    </location>
</feature>
<dbReference type="AlphaFoldDB" id="A0A4Q7EGI1"/>
<feature type="transmembrane region" description="Helical" evidence="6">
    <location>
        <begin position="285"/>
        <end position="305"/>
    </location>
</feature>
<protein>
    <submittedName>
        <fullName evidence="7">Dicarboxylate/amino acid:cation symporter</fullName>
    </submittedName>
</protein>
<dbReference type="OrthoDB" id="9768885at2"/>
<dbReference type="SUPFAM" id="SSF118215">
    <property type="entry name" value="Proton glutamate symport protein"/>
    <property type="match status" value="1"/>
</dbReference>
<reference evidence="7 8" key="1">
    <citation type="submission" date="2018-11" db="EMBL/GenBank/DDBJ databases">
        <title>Whole genome sequencing of an environmental sample.</title>
        <authorList>
            <person name="Sarangi A.N."/>
            <person name="Singh D."/>
            <person name="Tripathy S."/>
        </authorList>
    </citation>
    <scope>NUCLEOTIDE SEQUENCE [LARGE SCALE GENOMIC DNA]</scope>
    <source>
        <strain evidence="7 8">Lakshadweep</strain>
    </source>
</reference>
<proteinExistence type="predicted"/>
<accession>A0A4Q7EGI1</accession>
<evidence type="ECO:0000256" key="4">
    <source>
        <dbReference type="ARBA" id="ARBA00022989"/>
    </source>
</evidence>
<dbReference type="RefSeq" id="WP_044151022.1">
    <property type="nucleotide sequence ID" value="NZ_QVFV01000001.1"/>
</dbReference>
<feature type="transmembrane region" description="Helical" evidence="6">
    <location>
        <begin position="21"/>
        <end position="42"/>
    </location>
</feature>
<feature type="transmembrane region" description="Helical" evidence="6">
    <location>
        <begin position="317"/>
        <end position="342"/>
    </location>
</feature>
<evidence type="ECO:0000313" key="8">
    <source>
        <dbReference type="Proteomes" id="UP000292459"/>
    </source>
</evidence>
<dbReference type="Proteomes" id="UP000292459">
    <property type="component" value="Unassembled WGS sequence"/>
</dbReference>
<evidence type="ECO:0000256" key="6">
    <source>
        <dbReference type="SAM" id="Phobius"/>
    </source>
</evidence>
<dbReference type="Pfam" id="PF00375">
    <property type="entry name" value="SDF"/>
    <property type="match status" value="1"/>
</dbReference>
<evidence type="ECO:0000256" key="3">
    <source>
        <dbReference type="ARBA" id="ARBA00022692"/>
    </source>
</evidence>
<feature type="transmembrane region" description="Helical" evidence="6">
    <location>
        <begin position="48"/>
        <end position="68"/>
    </location>
</feature>
<dbReference type="GO" id="GO:0015293">
    <property type="term" value="F:symporter activity"/>
    <property type="evidence" value="ECO:0007669"/>
    <property type="project" value="InterPro"/>
</dbReference>
<dbReference type="Gene3D" id="1.10.3860.10">
    <property type="entry name" value="Sodium:dicarboxylate symporter"/>
    <property type="match status" value="1"/>
</dbReference>
<dbReference type="EMBL" id="QVFV01000001">
    <property type="protein sequence ID" value="RZM82403.1"/>
    <property type="molecule type" value="Genomic_DNA"/>
</dbReference>
<keyword evidence="2" id="KW-0813">Transport</keyword>
<dbReference type="InterPro" id="IPR001991">
    <property type="entry name" value="Na-dicarboxylate_symporter"/>
</dbReference>
<dbReference type="PANTHER" id="PTHR42865">
    <property type="entry name" value="PROTON/GLUTAMATE-ASPARTATE SYMPORTER"/>
    <property type="match status" value="1"/>
</dbReference>
<evidence type="ECO:0000256" key="1">
    <source>
        <dbReference type="ARBA" id="ARBA00004141"/>
    </source>
</evidence>
<feature type="transmembrane region" description="Helical" evidence="6">
    <location>
        <begin position="389"/>
        <end position="408"/>
    </location>
</feature>
<keyword evidence="4 6" id="KW-1133">Transmembrane helix</keyword>
<sequence>MTTYLKKSRLPNISLEWLRSPWCILVSVVLGVYLGTSLPAVAEAIAPIGNLYLGLLKMCVLPILLSAISNSIGRLMQSHDAKQYVQRILIVFPVAMFGMSALAAIVAILTGPGRNLSAATLENLGGLVNQSSIDLEMSLTGPIPVEESGTNLASFILNMVPENIFLALSEGQTLKVLIFAIVFGISLGLIKNANTEPLFNILDSIYSAFNQVIHWLTYLLPFGLCSLLAVQLSRIGLDVLLSMVNFVVVTLVIFAAVYVLGTFIISWRAKRSLLAVLRAQKDPTILALATTSSLACLPAAITSLHEDLNFDRQTTDLVTPLSITLCRFGSIIYFAAATVFVVQLYQKPLDFGTLIIIIVGSVFAGMATSGVTGILTLTMLGLVLDPLKLPLDAVLVLFVAIDPIINPFRTLSIVQTGMATTAMIANIQTEPRPEGSPLNQSA</sequence>
<dbReference type="GO" id="GO:0005886">
    <property type="term" value="C:plasma membrane"/>
    <property type="evidence" value="ECO:0007669"/>
    <property type="project" value="TreeGrafter"/>
</dbReference>
<keyword evidence="8" id="KW-1185">Reference proteome</keyword>
<feature type="transmembrane region" description="Helical" evidence="6">
    <location>
        <begin position="88"/>
        <end position="109"/>
    </location>
</feature>